<dbReference type="Gene3D" id="1.10.3480.10">
    <property type="entry name" value="TorD-like"/>
    <property type="match status" value="1"/>
</dbReference>
<dbReference type="PANTHER" id="PTHR34227">
    <property type="entry name" value="CHAPERONE PROTEIN YCDY"/>
    <property type="match status" value="1"/>
</dbReference>
<dbReference type="InterPro" id="IPR036411">
    <property type="entry name" value="TorD-like_sf"/>
</dbReference>
<organism evidence="2 3">
    <name type="scientific">Raoultibacter timonensis</name>
    <dbReference type="NCBI Taxonomy" id="1907662"/>
    <lineage>
        <taxon>Bacteria</taxon>
        <taxon>Bacillati</taxon>
        <taxon>Actinomycetota</taxon>
        <taxon>Coriobacteriia</taxon>
        <taxon>Eggerthellales</taxon>
        <taxon>Eggerthellaceae</taxon>
        <taxon>Raoultibacter</taxon>
    </lineage>
</organism>
<evidence type="ECO:0000256" key="1">
    <source>
        <dbReference type="ARBA" id="ARBA00023186"/>
    </source>
</evidence>
<keyword evidence="1" id="KW-0143">Chaperone</keyword>
<dbReference type="PANTHER" id="PTHR34227:SF1">
    <property type="entry name" value="DIMETHYL SULFOXIDE REDUCTASE CHAPERONE-RELATED"/>
    <property type="match status" value="1"/>
</dbReference>
<protein>
    <recommendedName>
        <fullName evidence="4">TorA maturation chaperone TorD</fullName>
    </recommendedName>
</protein>
<gene>
    <name evidence="2" type="ORF">CE91St30_19890</name>
</gene>
<reference evidence="2 3" key="1">
    <citation type="submission" date="2022-01" db="EMBL/GenBank/DDBJ databases">
        <title>Novel bile acid biosynthetic pathways are enriched in the microbiome of centenarians.</title>
        <authorList>
            <person name="Sato Y."/>
            <person name="Atarashi K."/>
            <person name="Plichta R.D."/>
            <person name="Arai Y."/>
            <person name="Sasajima S."/>
            <person name="Kearney M.S."/>
            <person name="Suda W."/>
            <person name="Takeshita K."/>
            <person name="Sasaki T."/>
            <person name="Okamoto S."/>
            <person name="Skelly N.A."/>
            <person name="Okamura Y."/>
            <person name="Vlamakis H."/>
            <person name="Li Y."/>
            <person name="Tanoue T."/>
            <person name="Takei H."/>
            <person name="Nittono H."/>
            <person name="Narushima S."/>
            <person name="Irie J."/>
            <person name="Itoh H."/>
            <person name="Moriya K."/>
            <person name="Sugiura Y."/>
            <person name="Suematsu M."/>
            <person name="Moritoki N."/>
            <person name="Shibata S."/>
            <person name="Littman R.D."/>
            <person name="Fischbach A.M."/>
            <person name="Uwamino Y."/>
            <person name="Inoue T."/>
            <person name="Honda A."/>
            <person name="Hattori M."/>
            <person name="Murai T."/>
            <person name="Xavier J.R."/>
            <person name="Hirose N."/>
            <person name="Honda K."/>
        </authorList>
    </citation>
    <scope>NUCLEOTIDE SEQUENCE [LARGE SCALE GENOMIC DNA]</scope>
    <source>
        <strain evidence="2 3">CE91-St30</strain>
    </source>
</reference>
<evidence type="ECO:0000313" key="2">
    <source>
        <dbReference type="EMBL" id="BDE96656.1"/>
    </source>
</evidence>
<sequence>MDDVTRENTELLEDTATRKAVFEFLSAAYLNEMSFEFLEGLRDSRIELEGELGSFVDSLARADLEEVRVDLASEYARIFLGMSPSPVAPYESVYVSDLHILMQEPRDQVLGEYRAEDIAVVKDLRLPEDHVAFEFAFMAHMCQKTIDALRSGDEPEAQRCLSKQREFLADHLLAWVPDLCADVLKRARTPFYRGVAVLTEDCLESDRAYLAALAA</sequence>
<name>A0ABN6MK45_9ACTN</name>
<evidence type="ECO:0000313" key="3">
    <source>
        <dbReference type="Proteomes" id="UP001320544"/>
    </source>
</evidence>
<evidence type="ECO:0008006" key="4">
    <source>
        <dbReference type="Google" id="ProtNLM"/>
    </source>
</evidence>
<accession>A0ABN6MK45</accession>
<proteinExistence type="predicted"/>
<keyword evidence="3" id="KW-1185">Reference proteome</keyword>
<dbReference type="InterPro" id="IPR050289">
    <property type="entry name" value="TorD/DmsD_chaperones"/>
</dbReference>
<dbReference type="RefSeq" id="WP_244385896.1">
    <property type="nucleotide sequence ID" value="NZ_AP025564.1"/>
</dbReference>
<dbReference type="InterPro" id="IPR020945">
    <property type="entry name" value="DMSO/NO3_reduct_chaperone"/>
</dbReference>
<dbReference type="Pfam" id="PF02613">
    <property type="entry name" value="Nitrate_red_del"/>
    <property type="match status" value="1"/>
</dbReference>
<dbReference type="EMBL" id="AP025564">
    <property type="protein sequence ID" value="BDE96656.1"/>
    <property type="molecule type" value="Genomic_DNA"/>
</dbReference>
<dbReference type="Proteomes" id="UP001320544">
    <property type="component" value="Chromosome"/>
</dbReference>
<dbReference type="SUPFAM" id="SSF89155">
    <property type="entry name" value="TorD-like"/>
    <property type="match status" value="1"/>
</dbReference>